<proteinExistence type="inferred from homology"/>
<dbReference type="InterPro" id="IPR005644">
    <property type="entry name" value="NolW-like"/>
</dbReference>
<dbReference type="GO" id="GO:0009279">
    <property type="term" value="C:cell outer membrane"/>
    <property type="evidence" value="ECO:0007669"/>
    <property type="project" value="UniProtKB-SubCell"/>
</dbReference>
<reference evidence="8 11" key="1">
    <citation type="submission" date="2022-02" db="EMBL/GenBank/DDBJ databases">
        <title>Emergence and expansion in Europe of a Vibrio aestuarianus clonal complex pathogenic for oysters.</title>
        <authorList>
            <person name="Mesnil A."/>
            <person name="Travers M.-A."/>
        </authorList>
    </citation>
    <scope>NUCLEOTIDE SEQUENCE</scope>
    <source>
        <strain evidence="8">19_064_15T1</strain>
        <strain evidence="9 11">U17</strain>
    </source>
</reference>
<dbReference type="GO" id="GO:0009306">
    <property type="term" value="P:protein secretion"/>
    <property type="evidence" value="ECO:0007669"/>
    <property type="project" value="InterPro"/>
</dbReference>
<keyword evidence="3" id="KW-0472">Membrane</keyword>
<dbReference type="InterPro" id="IPR050810">
    <property type="entry name" value="Bact_Secretion_Sys_Channel"/>
</dbReference>
<evidence type="ECO:0000259" key="7">
    <source>
        <dbReference type="Pfam" id="PF03958"/>
    </source>
</evidence>
<keyword evidence="2" id="KW-0732">Signal</keyword>
<sequence length="488" mass="54477">MKRRFLIVFLCFISIVVQAKVFLAQENIDLKGALSAIAKDMQLKLVANLDDKTERQLITQSLSGEGVVLLGELSEIYDFDWYVYGGTLSVQSGQDYLNYVFKPKNIRSKALLSELKKTFQTNRSTKMRLAERGNSILLSGTRKFVNDAVTYATMVDKNQFLDNGNDIELARIEFHYLSVLDRSIKTYDGMVNFPGALSVIAAAITNIGQFQNVSDGEMLNRAYKVKLSEGDKQQLEENEKTSKVQALPGSNALLVRGTPEEIKLAKRIAALIDVKRQQLLFSLKVYDIAADRTENLGIDSSWVSGTKGIYDILLPPFTSTTDFLQNFQALYSNGIARGVYETNLLVLENQQGHFGKSQTVTINLVSDKQVETQKIEADNSLYVTGRLLSNGAVQAKIEYIEEALNDDTNTSGVSQPPRVDSQELSSEVYIQPEQTIILGGFENTVTQQTENGVPVLANIPLLGELFKYTSDSKRKYKRYVSIAFQVIE</sequence>
<evidence type="ECO:0000313" key="8">
    <source>
        <dbReference type="EMBL" id="MDE1346313.1"/>
    </source>
</evidence>
<dbReference type="Proteomes" id="UP001241226">
    <property type="component" value="Chromosome 2"/>
</dbReference>
<dbReference type="InterPro" id="IPR004846">
    <property type="entry name" value="T2SS/T3SS_dom"/>
</dbReference>
<gene>
    <name evidence="8" type="ORF">L9X51_07720</name>
    <name evidence="9" type="ORF">PYE67_18570</name>
</gene>
<dbReference type="AlphaFoldDB" id="A0A9X4F8M8"/>
<name>A0A9X4F8M8_9VIBR</name>
<dbReference type="GO" id="GO:0015627">
    <property type="term" value="C:type II protein secretion system complex"/>
    <property type="evidence" value="ECO:0007669"/>
    <property type="project" value="TreeGrafter"/>
</dbReference>
<accession>A0A9X4F8M8</accession>
<evidence type="ECO:0000256" key="5">
    <source>
        <dbReference type="RuleBase" id="RU004004"/>
    </source>
</evidence>
<dbReference type="EMBL" id="JAKNAX010000015">
    <property type="protein sequence ID" value="MDE1346313.1"/>
    <property type="molecule type" value="Genomic_DNA"/>
</dbReference>
<evidence type="ECO:0000313" key="10">
    <source>
        <dbReference type="Proteomes" id="UP001140978"/>
    </source>
</evidence>
<evidence type="ECO:0000256" key="1">
    <source>
        <dbReference type="ARBA" id="ARBA00004370"/>
    </source>
</evidence>
<evidence type="ECO:0000256" key="3">
    <source>
        <dbReference type="ARBA" id="ARBA00023136"/>
    </source>
</evidence>
<feature type="domain" description="Type II/III secretion system secretin-like" evidence="6">
    <location>
        <begin position="329"/>
        <end position="487"/>
    </location>
</feature>
<dbReference type="PANTHER" id="PTHR30332:SF24">
    <property type="entry name" value="SECRETIN GSPD-RELATED"/>
    <property type="match status" value="1"/>
</dbReference>
<evidence type="ECO:0000256" key="4">
    <source>
        <dbReference type="RuleBase" id="RU004003"/>
    </source>
</evidence>
<dbReference type="Pfam" id="PF00263">
    <property type="entry name" value="Secretin"/>
    <property type="match status" value="1"/>
</dbReference>
<dbReference type="EMBL" id="CP118712">
    <property type="protein sequence ID" value="WGK86945.1"/>
    <property type="molecule type" value="Genomic_DNA"/>
</dbReference>
<protein>
    <submittedName>
        <fullName evidence="8 9">Secretin</fullName>
    </submittedName>
</protein>
<comment type="similarity">
    <text evidence="4">Belongs to the bacterial secretin family.</text>
</comment>
<organism evidence="8 10">
    <name type="scientific">Vibrio aestuarianus</name>
    <dbReference type="NCBI Taxonomy" id="28171"/>
    <lineage>
        <taxon>Bacteria</taxon>
        <taxon>Pseudomonadati</taxon>
        <taxon>Pseudomonadota</taxon>
        <taxon>Gammaproteobacteria</taxon>
        <taxon>Vibrionales</taxon>
        <taxon>Vibrionaceae</taxon>
        <taxon>Vibrio</taxon>
    </lineage>
</organism>
<evidence type="ECO:0000313" key="9">
    <source>
        <dbReference type="EMBL" id="WGK86945.1"/>
    </source>
</evidence>
<dbReference type="PANTHER" id="PTHR30332">
    <property type="entry name" value="PROBABLE GENERAL SECRETION PATHWAY PROTEIN D"/>
    <property type="match status" value="1"/>
</dbReference>
<evidence type="ECO:0000259" key="6">
    <source>
        <dbReference type="Pfam" id="PF00263"/>
    </source>
</evidence>
<keyword evidence="5" id="KW-0813">Transport</keyword>
<evidence type="ECO:0000313" key="11">
    <source>
        <dbReference type="Proteomes" id="UP001241226"/>
    </source>
</evidence>
<dbReference type="RefSeq" id="WP_171981739.1">
    <property type="nucleotide sequence ID" value="NZ_CALYLG010000380.1"/>
</dbReference>
<dbReference type="Proteomes" id="UP001140978">
    <property type="component" value="Unassembled WGS sequence"/>
</dbReference>
<comment type="subcellular location">
    <subcellularLocation>
        <location evidence="5">Cell outer membrane</location>
    </subcellularLocation>
    <subcellularLocation>
        <location evidence="1">Membrane</location>
    </subcellularLocation>
</comment>
<feature type="domain" description="NolW-like" evidence="7">
    <location>
        <begin position="235"/>
        <end position="278"/>
    </location>
</feature>
<dbReference type="Pfam" id="PF03958">
    <property type="entry name" value="Secretin_N"/>
    <property type="match status" value="1"/>
</dbReference>
<evidence type="ECO:0000256" key="2">
    <source>
        <dbReference type="ARBA" id="ARBA00022729"/>
    </source>
</evidence>